<sequence length="80" mass="8930">MEDTQDFLHQQERNFSISLRPVEIATLLAILLEVGRYGGPKLVQACAYLRGLIQGDCDVEVHVEALNACVDELLKDMQEG</sequence>
<dbReference type="RefSeq" id="WP_276263596.1">
    <property type="nucleotide sequence ID" value="NZ_JARJLM010000036.1"/>
</dbReference>
<evidence type="ECO:0000313" key="1">
    <source>
        <dbReference type="EMBL" id="MDF3831823.1"/>
    </source>
</evidence>
<dbReference type="EMBL" id="JARJLM010000036">
    <property type="protein sequence ID" value="MDF3831823.1"/>
    <property type="molecule type" value="Genomic_DNA"/>
</dbReference>
<gene>
    <name evidence="1" type="ORF">P3W85_02460</name>
</gene>
<dbReference type="Proteomes" id="UP001216674">
    <property type="component" value="Unassembled WGS sequence"/>
</dbReference>
<organism evidence="1 2">
    <name type="scientific">Cupriavidus basilensis</name>
    <dbReference type="NCBI Taxonomy" id="68895"/>
    <lineage>
        <taxon>Bacteria</taxon>
        <taxon>Pseudomonadati</taxon>
        <taxon>Pseudomonadota</taxon>
        <taxon>Betaproteobacteria</taxon>
        <taxon>Burkholderiales</taxon>
        <taxon>Burkholderiaceae</taxon>
        <taxon>Cupriavidus</taxon>
    </lineage>
</organism>
<evidence type="ECO:0000313" key="2">
    <source>
        <dbReference type="Proteomes" id="UP001216674"/>
    </source>
</evidence>
<protein>
    <submittedName>
        <fullName evidence="1">Uncharacterized protein</fullName>
    </submittedName>
</protein>
<proteinExistence type="predicted"/>
<name>A0ABT6AHF2_9BURK</name>
<keyword evidence="2" id="KW-1185">Reference proteome</keyword>
<accession>A0ABT6AHF2</accession>
<reference evidence="1 2" key="1">
    <citation type="submission" date="2023-03" db="EMBL/GenBank/DDBJ databases">
        <title>Draft assemblies of triclosan tolerant bacteria isolated from returned activated sludge.</title>
        <authorList>
            <person name="Van Hamelsveld S."/>
        </authorList>
    </citation>
    <scope>NUCLEOTIDE SEQUENCE [LARGE SCALE GENOMIC DNA]</scope>
    <source>
        <strain evidence="1 2">GW210010_S58</strain>
    </source>
</reference>
<comment type="caution">
    <text evidence="1">The sequence shown here is derived from an EMBL/GenBank/DDBJ whole genome shotgun (WGS) entry which is preliminary data.</text>
</comment>